<gene>
    <name evidence="1" type="ORF">Pla52n_41430</name>
</gene>
<reference evidence="1 2" key="1">
    <citation type="submission" date="2019-02" db="EMBL/GenBank/DDBJ databases">
        <title>Deep-cultivation of Planctomycetes and their phenomic and genomic characterization uncovers novel biology.</title>
        <authorList>
            <person name="Wiegand S."/>
            <person name="Jogler M."/>
            <person name="Boedeker C."/>
            <person name="Pinto D."/>
            <person name="Vollmers J."/>
            <person name="Rivas-Marin E."/>
            <person name="Kohn T."/>
            <person name="Peeters S.H."/>
            <person name="Heuer A."/>
            <person name="Rast P."/>
            <person name="Oberbeckmann S."/>
            <person name="Bunk B."/>
            <person name="Jeske O."/>
            <person name="Meyerdierks A."/>
            <person name="Storesund J.E."/>
            <person name="Kallscheuer N."/>
            <person name="Luecker S."/>
            <person name="Lage O.M."/>
            <person name="Pohl T."/>
            <person name="Merkel B.J."/>
            <person name="Hornburger P."/>
            <person name="Mueller R.-W."/>
            <person name="Bruemmer F."/>
            <person name="Labrenz M."/>
            <person name="Spormann A.M."/>
            <person name="Op Den Camp H."/>
            <person name="Overmann J."/>
            <person name="Amann R."/>
            <person name="Jetten M.S.M."/>
            <person name="Mascher T."/>
            <person name="Medema M.H."/>
            <person name="Devos D.P."/>
            <person name="Kaster A.-K."/>
            <person name="Ovreas L."/>
            <person name="Rohde M."/>
            <person name="Galperin M.Y."/>
            <person name="Jogler C."/>
        </authorList>
    </citation>
    <scope>NUCLEOTIDE SEQUENCE [LARGE SCALE GENOMIC DNA]</scope>
    <source>
        <strain evidence="1 2">Pla52n</strain>
    </source>
</reference>
<dbReference type="EMBL" id="SJPN01000005">
    <property type="protein sequence ID" value="TWU00774.1"/>
    <property type="molecule type" value="Genomic_DNA"/>
</dbReference>
<organism evidence="1 2">
    <name type="scientific">Stieleria varia</name>
    <dbReference type="NCBI Taxonomy" id="2528005"/>
    <lineage>
        <taxon>Bacteria</taxon>
        <taxon>Pseudomonadati</taxon>
        <taxon>Planctomycetota</taxon>
        <taxon>Planctomycetia</taxon>
        <taxon>Pirellulales</taxon>
        <taxon>Pirellulaceae</taxon>
        <taxon>Stieleria</taxon>
    </lineage>
</organism>
<protein>
    <submittedName>
        <fullName evidence="1">Uncharacterized protein</fullName>
    </submittedName>
</protein>
<proteinExistence type="predicted"/>
<sequence>MRLDVNKYSEFVCPCKKAGYCQNRELSFDTSTKRKRVIHGVLFTRLRFVLVFDSFPINVNSHS</sequence>
<keyword evidence="2" id="KW-1185">Reference proteome</keyword>
<name>A0A5C6ARJ9_9BACT</name>
<dbReference type="AlphaFoldDB" id="A0A5C6ARJ9"/>
<accession>A0A5C6ARJ9</accession>
<dbReference type="Proteomes" id="UP000320176">
    <property type="component" value="Unassembled WGS sequence"/>
</dbReference>
<comment type="caution">
    <text evidence="1">The sequence shown here is derived from an EMBL/GenBank/DDBJ whole genome shotgun (WGS) entry which is preliminary data.</text>
</comment>
<evidence type="ECO:0000313" key="1">
    <source>
        <dbReference type="EMBL" id="TWU00774.1"/>
    </source>
</evidence>
<evidence type="ECO:0000313" key="2">
    <source>
        <dbReference type="Proteomes" id="UP000320176"/>
    </source>
</evidence>